<reference evidence="9 10" key="1">
    <citation type="submission" date="2022-07" db="EMBL/GenBank/DDBJ databases">
        <title>Genome-wide signatures of adaptation to extreme environments.</title>
        <authorList>
            <person name="Cho C.H."/>
            <person name="Yoon H.S."/>
        </authorList>
    </citation>
    <scope>NUCLEOTIDE SEQUENCE [LARGE SCALE GENOMIC DNA]</scope>
    <source>
        <strain evidence="9 10">DBV 063 E5</strain>
    </source>
</reference>
<evidence type="ECO:0000313" key="10">
    <source>
        <dbReference type="Proteomes" id="UP001301350"/>
    </source>
</evidence>
<dbReference type="AlphaFoldDB" id="A0AAV9J161"/>
<dbReference type="GO" id="GO:0005634">
    <property type="term" value="C:nucleus"/>
    <property type="evidence" value="ECO:0007669"/>
    <property type="project" value="TreeGrafter"/>
</dbReference>
<dbReference type="PANTHER" id="PTHR46018:SF2">
    <property type="entry name" value="ZINC PHOSPHODIESTERASE ELAC PROTEIN 1"/>
    <property type="match status" value="1"/>
</dbReference>
<keyword evidence="6" id="KW-0255">Endonuclease</keyword>
<dbReference type="GO" id="GO:0042781">
    <property type="term" value="F:3'-tRNA processing endoribonuclease activity"/>
    <property type="evidence" value="ECO:0007669"/>
    <property type="project" value="TreeGrafter"/>
</dbReference>
<keyword evidence="10" id="KW-1185">Reference proteome</keyword>
<protein>
    <submittedName>
        <fullName evidence="9">Uncharacterized protein</fullName>
    </submittedName>
</protein>
<comment type="subunit">
    <text evidence="2">Homodimer.</text>
</comment>
<organism evidence="9 10">
    <name type="scientific">Cyanidium caldarium</name>
    <name type="common">Red alga</name>
    <dbReference type="NCBI Taxonomy" id="2771"/>
    <lineage>
        <taxon>Eukaryota</taxon>
        <taxon>Rhodophyta</taxon>
        <taxon>Bangiophyceae</taxon>
        <taxon>Cyanidiales</taxon>
        <taxon>Cyanidiaceae</taxon>
        <taxon>Cyanidium</taxon>
    </lineage>
</organism>
<accession>A0AAV9J161</accession>
<keyword evidence="8" id="KW-0862">Zinc</keyword>
<dbReference type="InterPro" id="IPR013471">
    <property type="entry name" value="RNase_Z/BN"/>
</dbReference>
<dbReference type="InterPro" id="IPR036866">
    <property type="entry name" value="RibonucZ/Hydroxyglut_hydro"/>
</dbReference>
<sequence>MTENGGERRLYDGMELTFLGTSSVMPTNTRNVPACALRIGGPAHRCESVIWLFDAGESTVHQLQKSHLRRGRVERIFITHLHGDHVFGLPSILCSLNASLPDSIAHLPRESRRSARTASHAAVQQAVHVYGPPGLRAFVRTALGVGRARTGVQLCLHEIFPPRREFLEQLQHANSDALLEPRHLHTLALDLNTKNNSLMTPQPLECELPGRDFRLGAQAPHAAADAITRQSPLVIKVAEDKFGTVYAAPIVHSVPTFGYVVVERPRPGKVRISHLKKCYGLRPGPFLRDIARGEPVEHPHRKGLMLDPAELMMPARPARKMVILGDTMDPSPLASAARNCQLLVHEATFGDEHAHRVELLRHSTARMAGMFARRIGVTGALFLTHFSGRYEDRGANGVEDLVRQAQDATAGCPFEVHAAEDLMSVNVPHPPGVATEKRTAEGTSAAQAIAA</sequence>
<keyword evidence="3" id="KW-0819">tRNA processing</keyword>
<name>A0AAV9J161_CYACA</name>
<evidence type="ECO:0000256" key="3">
    <source>
        <dbReference type="ARBA" id="ARBA00022694"/>
    </source>
</evidence>
<dbReference type="CDD" id="cd07717">
    <property type="entry name" value="RNaseZ_ZiPD-like_MBL-fold"/>
    <property type="match status" value="1"/>
</dbReference>
<dbReference type="EMBL" id="JANCYW010000017">
    <property type="protein sequence ID" value="KAK4538325.1"/>
    <property type="molecule type" value="Genomic_DNA"/>
</dbReference>
<dbReference type="Gene3D" id="3.60.15.10">
    <property type="entry name" value="Ribonuclease Z/Hydroxyacylglutathione hydrolase-like"/>
    <property type="match status" value="1"/>
</dbReference>
<evidence type="ECO:0000256" key="1">
    <source>
        <dbReference type="ARBA" id="ARBA00001947"/>
    </source>
</evidence>
<keyword evidence="4" id="KW-0540">Nuclease</keyword>
<evidence type="ECO:0000256" key="4">
    <source>
        <dbReference type="ARBA" id="ARBA00022722"/>
    </source>
</evidence>
<evidence type="ECO:0000313" key="9">
    <source>
        <dbReference type="EMBL" id="KAK4538325.1"/>
    </source>
</evidence>
<evidence type="ECO:0000256" key="6">
    <source>
        <dbReference type="ARBA" id="ARBA00022759"/>
    </source>
</evidence>
<proteinExistence type="inferred from homology"/>
<evidence type="ECO:0000256" key="7">
    <source>
        <dbReference type="ARBA" id="ARBA00022801"/>
    </source>
</evidence>
<keyword evidence="7" id="KW-0378">Hydrolase</keyword>
<keyword evidence="5" id="KW-0479">Metal-binding</keyword>
<dbReference type="Pfam" id="PF23023">
    <property type="entry name" value="Anti-Pycsar_Apyc1"/>
    <property type="match status" value="1"/>
</dbReference>
<comment type="cofactor">
    <cofactor evidence="1">
        <name>Zn(2+)</name>
        <dbReference type="ChEBI" id="CHEBI:29105"/>
    </cofactor>
</comment>
<evidence type="ECO:0000256" key="8">
    <source>
        <dbReference type="ARBA" id="ARBA00022833"/>
    </source>
</evidence>
<dbReference type="PANTHER" id="PTHR46018">
    <property type="entry name" value="ZINC PHOSPHODIESTERASE ELAC PROTEIN 1"/>
    <property type="match status" value="1"/>
</dbReference>
<comment type="caution">
    <text evidence="9">The sequence shown here is derived from an EMBL/GenBank/DDBJ whole genome shotgun (WGS) entry which is preliminary data.</text>
</comment>
<evidence type="ECO:0000256" key="2">
    <source>
        <dbReference type="ARBA" id="ARBA00011738"/>
    </source>
</evidence>
<dbReference type="GO" id="GO:0046872">
    <property type="term" value="F:metal ion binding"/>
    <property type="evidence" value="ECO:0007669"/>
    <property type="project" value="UniProtKB-KW"/>
</dbReference>
<dbReference type="HAMAP" id="MF_01818">
    <property type="entry name" value="RNase_Z_BN"/>
    <property type="match status" value="1"/>
</dbReference>
<gene>
    <name evidence="9" type="ORF">CDCA_CDCA17G4350</name>
</gene>
<dbReference type="Proteomes" id="UP001301350">
    <property type="component" value="Unassembled WGS sequence"/>
</dbReference>
<evidence type="ECO:0000256" key="5">
    <source>
        <dbReference type="ARBA" id="ARBA00022723"/>
    </source>
</evidence>
<dbReference type="SUPFAM" id="SSF56281">
    <property type="entry name" value="Metallo-hydrolase/oxidoreductase"/>
    <property type="match status" value="1"/>
</dbReference>